<dbReference type="OrthoDB" id="411145at2759"/>
<dbReference type="PANTHER" id="PTHR43200">
    <property type="entry name" value="PHOSPHATASE"/>
    <property type="match status" value="1"/>
</dbReference>
<keyword evidence="7" id="KW-1185">Reference proteome</keyword>
<keyword evidence="5" id="KW-0460">Magnesium</keyword>
<keyword evidence="3" id="KW-0479">Metal-binding</keyword>
<comment type="caution">
    <text evidence="6">The sequence shown here is derived from an EMBL/GenBank/DDBJ whole genome shotgun (WGS) entry which is preliminary data.</text>
</comment>
<reference evidence="6 7" key="1">
    <citation type="submission" date="2020-10" db="EMBL/GenBank/DDBJ databases">
        <title>The Coptis chinensis genome and diversification of protoberbering-type alkaloids.</title>
        <authorList>
            <person name="Wang B."/>
            <person name="Shu S."/>
            <person name="Song C."/>
            <person name="Liu Y."/>
        </authorList>
    </citation>
    <scope>NUCLEOTIDE SEQUENCE [LARGE SCALE GENOMIC DNA]</scope>
    <source>
        <strain evidence="6">HL-2020</strain>
        <tissue evidence="6">Leaf</tissue>
    </source>
</reference>
<dbReference type="SUPFAM" id="SSF56655">
    <property type="entry name" value="Carbohydrate phosphatase"/>
    <property type="match status" value="1"/>
</dbReference>
<keyword evidence="4" id="KW-0378">Hydrolase</keyword>
<protein>
    <submittedName>
        <fullName evidence="6">Uncharacterized protein</fullName>
    </submittedName>
</protein>
<comment type="similarity">
    <text evidence="2">Belongs to the inositol monophosphatase superfamily.</text>
</comment>
<dbReference type="GO" id="GO:0046872">
    <property type="term" value="F:metal ion binding"/>
    <property type="evidence" value="ECO:0007669"/>
    <property type="project" value="UniProtKB-KW"/>
</dbReference>
<dbReference type="AlphaFoldDB" id="A0A835I4K6"/>
<dbReference type="EMBL" id="JADFTS010000004">
    <property type="protein sequence ID" value="KAF9611505.1"/>
    <property type="molecule type" value="Genomic_DNA"/>
</dbReference>
<evidence type="ECO:0000256" key="3">
    <source>
        <dbReference type="ARBA" id="ARBA00022723"/>
    </source>
</evidence>
<evidence type="ECO:0000313" key="7">
    <source>
        <dbReference type="Proteomes" id="UP000631114"/>
    </source>
</evidence>
<dbReference type="Proteomes" id="UP000631114">
    <property type="component" value="Unassembled WGS sequence"/>
</dbReference>
<dbReference type="InterPro" id="IPR051090">
    <property type="entry name" value="Inositol_monoP_superfamily"/>
</dbReference>
<evidence type="ECO:0000313" key="6">
    <source>
        <dbReference type="EMBL" id="KAF9611505.1"/>
    </source>
</evidence>
<accession>A0A835I4K6</accession>
<proteinExistence type="inferred from homology"/>
<organism evidence="6 7">
    <name type="scientific">Coptis chinensis</name>
    <dbReference type="NCBI Taxonomy" id="261450"/>
    <lineage>
        <taxon>Eukaryota</taxon>
        <taxon>Viridiplantae</taxon>
        <taxon>Streptophyta</taxon>
        <taxon>Embryophyta</taxon>
        <taxon>Tracheophyta</taxon>
        <taxon>Spermatophyta</taxon>
        <taxon>Magnoliopsida</taxon>
        <taxon>Ranunculales</taxon>
        <taxon>Ranunculaceae</taxon>
        <taxon>Coptidoideae</taxon>
        <taxon>Coptis</taxon>
    </lineage>
</organism>
<dbReference type="PANTHER" id="PTHR43200:SF4">
    <property type="entry name" value="PAP-SPECIFIC PHOSPHATASE, MITOCHONDRIAL-RELATED"/>
    <property type="match status" value="1"/>
</dbReference>
<evidence type="ECO:0000256" key="5">
    <source>
        <dbReference type="ARBA" id="ARBA00022842"/>
    </source>
</evidence>
<comment type="cofactor">
    <cofactor evidence="1">
        <name>Mg(2+)</name>
        <dbReference type="ChEBI" id="CHEBI:18420"/>
    </cofactor>
</comment>
<sequence length="173" mass="19187">MNLLHSTPQFHRPRSPTPFRNSPRLFIFTVRSSLLPTPLQNSKYKKELQAAVNIVQKACRLCVDVKKSLFSSQGRILEKKDQTPVTVADFGVQALISFELGKLFPSIPLVAEEDSAFLRTSSLADIVVSVVNDQMEDGDGLLMKEDVLKAIDRGGKDAFSFGANPATYWVSLM</sequence>
<evidence type="ECO:0000256" key="4">
    <source>
        <dbReference type="ARBA" id="ARBA00022801"/>
    </source>
</evidence>
<evidence type="ECO:0000256" key="2">
    <source>
        <dbReference type="ARBA" id="ARBA00009759"/>
    </source>
</evidence>
<gene>
    <name evidence="6" type="ORF">IFM89_032551</name>
</gene>
<name>A0A835I4K6_9MAGN</name>
<dbReference type="GO" id="GO:0000103">
    <property type="term" value="P:sulfate assimilation"/>
    <property type="evidence" value="ECO:0007669"/>
    <property type="project" value="TreeGrafter"/>
</dbReference>
<evidence type="ECO:0000256" key="1">
    <source>
        <dbReference type="ARBA" id="ARBA00001946"/>
    </source>
</evidence>
<dbReference type="GO" id="GO:0008441">
    <property type="term" value="F:3'(2'),5'-bisphosphate nucleotidase activity"/>
    <property type="evidence" value="ECO:0007669"/>
    <property type="project" value="TreeGrafter"/>
</dbReference>
<dbReference type="Gene3D" id="3.30.540.10">
    <property type="entry name" value="Fructose-1,6-Bisphosphatase, subunit A, domain 1"/>
    <property type="match status" value="1"/>
</dbReference>